<evidence type="ECO:0000313" key="7">
    <source>
        <dbReference type="Proteomes" id="UP000654345"/>
    </source>
</evidence>
<protein>
    <recommendedName>
        <fullName evidence="2">N-acetylmuramoyl-L-alanine amidase</fullName>
        <ecNumber evidence="2">3.5.1.28</ecNumber>
    </recommendedName>
</protein>
<feature type="domain" description="N-acetylmuramoyl-L-alanine amidase" evidence="5">
    <location>
        <begin position="249"/>
        <end position="383"/>
    </location>
</feature>
<dbReference type="Pfam" id="PF01510">
    <property type="entry name" value="Amidase_2"/>
    <property type="match status" value="1"/>
</dbReference>
<dbReference type="InterPro" id="IPR036505">
    <property type="entry name" value="Amidase/PGRP_sf"/>
</dbReference>
<keyword evidence="3" id="KW-0378">Hydrolase</keyword>
<dbReference type="Gene3D" id="1.10.530.10">
    <property type="match status" value="1"/>
</dbReference>
<evidence type="ECO:0000259" key="5">
    <source>
        <dbReference type="SMART" id="SM00644"/>
    </source>
</evidence>
<dbReference type="InterPro" id="IPR002502">
    <property type="entry name" value="Amidase_domain"/>
</dbReference>
<sequence>MRRQKSLVSFALPMLAALLSALVLTGFSGGAARANVSTTTSLNTAFTQASQESGVPISILKALCYMEGRLSNHGGHPSLDGGYGCMHLIQNERGDTLTQAAKALHVDPQQLKSDSATNIRGGAAVLHDEAIQLSPSHTLPGNLGDWYGTLVAYSHATTHSTALMYADALFKIVQNGFSAPNETGEVVTLAPESVKVNKATASNIKAATTIPSGCQVDANVDYPGAVDCILDPNAYDCTPPPAVYPYCTYESANRPTDLSVNYVVIHDTETSLQGALNVFQSHTSGVSINYIVDTDGTVYELVHDKDFAYHVGNYWYNQHSVGIEHVGYDATGFLWYNAAQYLASAKLTAYLVNKYNIPLDHDHIVSHGTVPSPSLSTNHVDPGPYWLWTYYLNLVQQESGAPFTAKSKDSHIITLKPSTDKKPLGKNGTETPANFNFFYLYTGPSTQSARIPQLGDPTDVTDETNNVETNISYYYLAKVKDPAGTGDTLYEIWYGESDQAHSTPSSLLQSAHLAWLAVPPGAAVEGQGTAVTLNDPSGTVPIYGRPVTGTTVIATAPSNAVFVSGYTYVEDGTTNLWYEINYNHRQAWVPASAITPVQSIKAGK</sequence>
<evidence type="ECO:0000313" key="6">
    <source>
        <dbReference type="EMBL" id="GHO57168.1"/>
    </source>
</evidence>
<dbReference type="SMART" id="SM00644">
    <property type="entry name" value="Ami_2"/>
    <property type="match status" value="1"/>
</dbReference>
<dbReference type="CDD" id="cd06583">
    <property type="entry name" value="PGRP"/>
    <property type="match status" value="1"/>
</dbReference>
<keyword evidence="7" id="KW-1185">Reference proteome</keyword>
<evidence type="ECO:0000256" key="3">
    <source>
        <dbReference type="ARBA" id="ARBA00022801"/>
    </source>
</evidence>
<dbReference type="InterPro" id="IPR051206">
    <property type="entry name" value="NAMLAA_amidase_2"/>
</dbReference>
<evidence type="ECO:0000256" key="2">
    <source>
        <dbReference type="ARBA" id="ARBA00011901"/>
    </source>
</evidence>
<organism evidence="6 7">
    <name type="scientific">Ktedonobacter robiniae</name>
    <dbReference type="NCBI Taxonomy" id="2778365"/>
    <lineage>
        <taxon>Bacteria</taxon>
        <taxon>Bacillati</taxon>
        <taxon>Chloroflexota</taxon>
        <taxon>Ktedonobacteria</taxon>
        <taxon>Ktedonobacterales</taxon>
        <taxon>Ktedonobacteraceae</taxon>
        <taxon>Ktedonobacter</taxon>
    </lineage>
</organism>
<dbReference type="SUPFAM" id="SSF55846">
    <property type="entry name" value="N-acetylmuramoyl-L-alanine amidase-like"/>
    <property type="match status" value="1"/>
</dbReference>
<comment type="caution">
    <text evidence="6">The sequence shown here is derived from an EMBL/GenBank/DDBJ whole genome shotgun (WGS) entry which is preliminary data.</text>
</comment>
<comment type="catalytic activity">
    <reaction evidence="1">
        <text>Hydrolyzes the link between N-acetylmuramoyl residues and L-amino acid residues in certain cell-wall glycopeptides.</text>
        <dbReference type="EC" id="3.5.1.28"/>
    </reaction>
</comment>
<name>A0ABQ3UWX5_9CHLR</name>
<dbReference type="Proteomes" id="UP000654345">
    <property type="component" value="Unassembled WGS sequence"/>
</dbReference>
<proteinExistence type="predicted"/>
<accession>A0ABQ3UWX5</accession>
<dbReference type="Gene3D" id="3.40.80.10">
    <property type="entry name" value="Peptidoglycan recognition protein-like"/>
    <property type="match status" value="1"/>
</dbReference>
<keyword evidence="4" id="KW-0961">Cell wall biogenesis/degradation</keyword>
<dbReference type="EMBL" id="BNJG01000002">
    <property type="protein sequence ID" value="GHO57168.1"/>
    <property type="molecule type" value="Genomic_DNA"/>
</dbReference>
<evidence type="ECO:0000256" key="1">
    <source>
        <dbReference type="ARBA" id="ARBA00001561"/>
    </source>
</evidence>
<dbReference type="PANTHER" id="PTHR30417">
    <property type="entry name" value="N-ACETYLMURAMOYL-L-ALANINE AMIDASE AMID"/>
    <property type="match status" value="1"/>
</dbReference>
<evidence type="ECO:0000256" key="4">
    <source>
        <dbReference type="ARBA" id="ARBA00023316"/>
    </source>
</evidence>
<reference evidence="6 7" key="1">
    <citation type="journal article" date="2021" name="Int. J. Syst. Evol. Microbiol.">
        <title>Reticulibacter mediterranei gen. nov., sp. nov., within the new family Reticulibacteraceae fam. nov., and Ktedonospora formicarum gen. nov., sp. nov., Ktedonobacter robiniae sp. nov., Dictyobacter formicarum sp. nov. and Dictyobacter arantiisoli sp. nov., belonging to the class Ktedonobacteria.</title>
        <authorList>
            <person name="Yabe S."/>
            <person name="Zheng Y."/>
            <person name="Wang C.M."/>
            <person name="Sakai Y."/>
            <person name="Abe K."/>
            <person name="Yokota A."/>
            <person name="Donadio S."/>
            <person name="Cavaletti L."/>
            <person name="Monciardini P."/>
        </authorList>
    </citation>
    <scope>NUCLEOTIDE SEQUENCE [LARGE SCALE GENOMIC DNA]</scope>
    <source>
        <strain evidence="6 7">SOSP1-30</strain>
    </source>
</reference>
<dbReference type="PANTHER" id="PTHR30417:SF1">
    <property type="entry name" value="N-ACETYLMURAMOYL-L-ALANINE AMIDASE AMID"/>
    <property type="match status" value="1"/>
</dbReference>
<gene>
    <name evidence="6" type="ORF">KSB_56430</name>
</gene>
<dbReference type="EC" id="3.5.1.28" evidence="2"/>